<dbReference type="PRINTS" id="PR00344">
    <property type="entry name" value="BCTRLSENSOR"/>
</dbReference>
<dbReference type="SUPFAM" id="SSF55874">
    <property type="entry name" value="ATPase domain of HSP90 chaperone/DNA topoisomerase II/histidine kinase"/>
    <property type="match status" value="1"/>
</dbReference>
<dbReference type="GO" id="GO:0004673">
    <property type="term" value="F:protein histidine kinase activity"/>
    <property type="evidence" value="ECO:0007669"/>
    <property type="project" value="UniProtKB-EC"/>
</dbReference>
<evidence type="ECO:0000256" key="3">
    <source>
        <dbReference type="ARBA" id="ARBA00022553"/>
    </source>
</evidence>
<evidence type="ECO:0000256" key="6">
    <source>
        <dbReference type="ARBA" id="ARBA00022777"/>
    </source>
</evidence>
<feature type="domain" description="Histidine kinase" evidence="11">
    <location>
        <begin position="1"/>
        <end position="149"/>
    </location>
</feature>
<gene>
    <name evidence="12" type="ORF">BA896_022135</name>
</gene>
<dbReference type="InterPro" id="IPR003594">
    <property type="entry name" value="HATPase_dom"/>
</dbReference>
<dbReference type="GO" id="GO:0000160">
    <property type="term" value="P:phosphorelay signal transduction system"/>
    <property type="evidence" value="ECO:0007669"/>
    <property type="project" value="UniProtKB-KW"/>
</dbReference>
<dbReference type="Pfam" id="PF02518">
    <property type="entry name" value="HATPase_c"/>
    <property type="match status" value="1"/>
</dbReference>
<proteinExistence type="predicted"/>
<reference evidence="12 13" key="1">
    <citation type="submission" date="2016-10" db="EMBL/GenBank/DDBJ databases">
        <title>Updated version of Genome Assembly of Janthinobacterium lividum ERGS5:01.</title>
        <authorList>
            <person name="Kumar R."/>
            <person name="Acharya V."/>
            <person name="Singh D."/>
        </authorList>
    </citation>
    <scope>NUCLEOTIDE SEQUENCE [LARGE SCALE GENOMIC DNA]</scope>
    <source>
        <strain evidence="12 13">ERGS5:01</strain>
    </source>
</reference>
<accession>A0A1E8PNB5</accession>
<keyword evidence="7" id="KW-0902">Two-component regulatory system</keyword>
<evidence type="ECO:0000256" key="7">
    <source>
        <dbReference type="ARBA" id="ARBA00023012"/>
    </source>
</evidence>
<dbReference type="InterPro" id="IPR005467">
    <property type="entry name" value="His_kinase_dom"/>
</dbReference>
<keyword evidence="6" id="KW-0418">Kinase</keyword>
<evidence type="ECO:0000259" key="11">
    <source>
        <dbReference type="PROSITE" id="PS50109"/>
    </source>
</evidence>
<organism evidence="12 13">
    <name type="scientific">Janthinobacterium lividum</name>
    <dbReference type="NCBI Taxonomy" id="29581"/>
    <lineage>
        <taxon>Bacteria</taxon>
        <taxon>Pseudomonadati</taxon>
        <taxon>Pseudomonadota</taxon>
        <taxon>Betaproteobacteria</taxon>
        <taxon>Burkholderiales</taxon>
        <taxon>Oxalobacteraceae</taxon>
        <taxon>Janthinobacterium</taxon>
    </lineage>
</organism>
<dbReference type="CDD" id="cd16922">
    <property type="entry name" value="HATPase_EvgS-ArcB-TorS-like"/>
    <property type="match status" value="1"/>
</dbReference>
<evidence type="ECO:0000256" key="4">
    <source>
        <dbReference type="ARBA" id="ARBA00022679"/>
    </source>
</evidence>
<dbReference type="PANTHER" id="PTHR43047">
    <property type="entry name" value="TWO-COMPONENT HISTIDINE PROTEIN KINASE"/>
    <property type="match status" value="1"/>
</dbReference>
<comment type="catalytic activity">
    <reaction evidence="1">
        <text>ATP + protein L-histidine = ADP + protein N-phospho-L-histidine.</text>
        <dbReference type="EC" id="2.7.13.3"/>
    </reaction>
</comment>
<keyword evidence="5" id="KW-0732">Signal</keyword>
<dbReference type="FunFam" id="3.30.565.10:FF:000010">
    <property type="entry name" value="Sensor histidine kinase RcsC"/>
    <property type="match status" value="1"/>
</dbReference>
<evidence type="ECO:0000313" key="12">
    <source>
        <dbReference type="EMBL" id="OFJ47129.1"/>
    </source>
</evidence>
<name>A0A1E8PNB5_9BURK</name>
<evidence type="ECO:0000256" key="10">
    <source>
        <dbReference type="ARBA" id="ARBA00070152"/>
    </source>
</evidence>
<evidence type="ECO:0000256" key="9">
    <source>
        <dbReference type="ARBA" id="ARBA00058004"/>
    </source>
</evidence>
<keyword evidence="8" id="KW-0843">Virulence</keyword>
<sequence length="169" mass="18162">MRDLSTILSSLIGDKDVEVLFSVDPALPPWLMGDVTRLRQVLINLASNALKFTEQGEVSIVISQLRRGEHGSDIRFEVNDTGIGIAADNMDHIFEGFTQAEASTVRRFGGTGLGLTISQRLVCLMGGKLQVESTVGVGSCFHFQVTLAVPAIAPLSLPEIQLHQPACAC</sequence>
<evidence type="ECO:0000256" key="8">
    <source>
        <dbReference type="ARBA" id="ARBA00023026"/>
    </source>
</evidence>
<dbReference type="EC" id="2.7.13.3" evidence="2"/>
<protein>
    <recommendedName>
        <fullName evidence="10">Virulence sensor protein BvgS</fullName>
        <ecNumber evidence="2">2.7.13.3</ecNumber>
    </recommendedName>
</protein>
<dbReference type="EMBL" id="MAQB02000008">
    <property type="protein sequence ID" value="OFJ47129.1"/>
    <property type="molecule type" value="Genomic_DNA"/>
</dbReference>
<evidence type="ECO:0000313" key="13">
    <source>
        <dbReference type="Proteomes" id="UP000092634"/>
    </source>
</evidence>
<evidence type="ECO:0000256" key="1">
    <source>
        <dbReference type="ARBA" id="ARBA00000085"/>
    </source>
</evidence>
<keyword evidence="3" id="KW-0597">Phosphoprotein</keyword>
<dbReference type="PROSITE" id="PS50109">
    <property type="entry name" value="HIS_KIN"/>
    <property type="match status" value="1"/>
</dbReference>
<comment type="function">
    <text evidence="9">Member of the two-component regulatory system BvgS/BvgA. Phosphorylates BvgA via a four-step phosphorelay in response to environmental signals.</text>
</comment>
<dbReference type="PANTHER" id="PTHR43047:SF64">
    <property type="entry name" value="HISTIDINE KINASE CONTAINING CHEY-HOMOLOGOUS RECEIVER DOMAIN AND PAS DOMAIN-RELATED"/>
    <property type="match status" value="1"/>
</dbReference>
<comment type="caution">
    <text evidence="12">The sequence shown here is derived from an EMBL/GenBank/DDBJ whole genome shotgun (WGS) entry which is preliminary data.</text>
</comment>
<dbReference type="AlphaFoldDB" id="A0A1E8PNB5"/>
<dbReference type="Proteomes" id="UP000092634">
    <property type="component" value="Unassembled WGS sequence"/>
</dbReference>
<evidence type="ECO:0000256" key="2">
    <source>
        <dbReference type="ARBA" id="ARBA00012438"/>
    </source>
</evidence>
<evidence type="ECO:0000256" key="5">
    <source>
        <dbReference type="ARBA" id="ARBA00022729"/>
    </source>
</evidence>
<keyword evidence="4" id="KW-0808">Transferase</keyword>
<dbReference type="InterPro" id="IPR004358">
    <property type="entry name" value="Sig_transdc_His_kin-like_C"/>
</dbReference>
<dbReference type="Gene3D" id="3.30.565.10">
    <property type="entry name" value="Histidine kinase-like ATPase, C-terminal domain"/>
    <property type="match status" value="1"/>
</dbReference>
<dbReference type="InterPro" id="IPR036890">
    <property type="entry name" value="HATPase_C_sf"/>
</dbReference>
<dbReference type="SMART" id="SM00387">
    <property type="entry name" value="HATPase_c"/>
    <property type="match status" value="1"/>
</dbReference>